<protein>
    <recommendedName>
        <fullName evidence="1">protein acetyllysine N-acetyltransferase</fullName>
        <ecNumber evidence="1">2.3.1.286</ecNumber>
    </recommendedName>
</protein>
<feature type="binding site" evidence="4">
    <location>
        <position position="143"/>
    </location>
    <ligand>
        <name>Zn(2+)</name>
        <dbReference type="ChEBI" id="CHEBI:29105"/>
    </ligand>
</feature>
<keyword evidence="4" id="KW-0862">Zinc</keyword>
<dbReference type="SUPFAM" id="SSF52467">
    <property type="entry name" value="DHS-like NAD/FAD-binding domain"/>
    <property type="match status" value="1"/>
</dbReference>
<dbReference type="InterPro" id="IPR050134">
    <property type="entry name" value="NAD-dep_sirtuin_deacylases"/>
</dbReference>
<keyword evidence="4" id="KW-0479">Metal-binding</keyword>
<evidence type="ECO:0000256" key="3">
    <source>
        <dbReference type="ARBA" id="ARBA00023027"/>
    </source>
</evidence>
<reference evidence="6 7" key="1">
    <citation type="submission" date="2018-12" db="EMBL/GenBank/DDBJ databases">
        <authorList>
            <person name="Yang E."/>
        </authorList>
    </citation>
    <scope>NUCLEOTIDE SEQUENCE [LARGE SCALE GENOMIC DNA]</scope>
    <source>
        <strain evidence="6 7">SOD</strain>
    </source>
</reference>
<dbReference type="PANTHER" id="PTHR11085">
    <property type="entry name" value="NAD-DEPENDENT PROTEIN DEACYLASE SIRTUIN-5, MITOCHONDRIAL-RELATED"/>
    <property type="match status" value="1"/>
</dbReference>
<dbReference type="EC" id="2.3.1.286" evidence="1"/>
<evidence type="ECO:0000256" key="4">
    <source>
        <dbReference type="PROSITE-ProRule" id="PRU00236"/>
    </source>
</evidence>
<evidence type="ECO:0000256" key="2">
    <source>
        <dbReference type="ARBA" id="ARBA00022679"/>
    </source>
</evidence>
<dbReference type="GO" id="GO:0046872">
    <property type="term" value="F:metal ion binding"/>
    <property type="evidence" value="ECO:0007669"/>
    <property type="project" value="UniProtKB-KW"/>
</dbReference>
<keyword evidence="7" id="KW-1185">Reference proteome</keyword>
<feature type="domain" description="Deacetylase sirtuin-type" evidence="5">
    <location>
        <begin position="3"/>
        <end position="277"/>
    </location>
</feature>
<gene>
    <name evidence="6" type="ORF">EJB06_11755</name>
</gene>
<keyword evidence="3" id="KW-0520">NAD</keyword>
<dbReference type="AlphaFoldDB" id="A0A430HN61"/>
<organism evidence="6 7">
    <name type="scientific">Massilia atriviolacea</name>
    <dbReference type="NCBI Taxonomy" id="2495579"/>
    <lineage>
        <taxon>Bacteria</taxon>
        <taxon>Pseudomonadati</taxon>
        <taxon>Pseudomonadota</taxon>
        <taxon>Betaproteobacteria</taxon>
        <taxon>Burkholderiales</taxon>
        <taxon>Oxalobacteraceae</taxon>
        <taxon>Telluria group</taxon>
        <taxon>Massilia</taxon>
    </lineage>
</organism>
<dbReference type="GO" id="GO:0070403">
    <property type="term" value="F:NAD+ binding"/>
    <property type="evidence" value="ECO:0007669"/>
    <property type="project" value="InterPro"/>
</dbReference>
<evidence type="ECO:0000313" key="7">
    <source>
        <dbReference type="Proteomes" id="UP000278085"/>
    </source>
</evidence>
<feature type="binding site" evidence="4">
    <location>
        <position position="178"/>
    </location>
    <ligand>
        <name>Zn(2+)</name>
        <dbReference type="ChEBI" id="CHEBI:29105"/>
    </ligand>
</feature>
<dbReference type="OrthoDB" id="9800582at2"/>
<dbReference type="GO" id="GO:0017136">
    <property type="term" value="F:histone deacetylase activity, NAD-dependent"/>
    <property type="evidence" value="ECO:0007669"/>
    <property type="project" value="TreeGrafter"/>
</dbReference>
<dbReference type="InterPro" id="IPR029035">
    <property type="entry name" value="DHS-like_NAD/FAD-binding_dom"/>
</dbReference>
<dbReference type="Proteomes" id="UP000278085">
    <property type="component" value="Unassembled WGS sequence"/>
</dbReference>
<evidence type="ECO:0000259" key="5">
    <source>
        <dbReference type="PROSITE" id="PS50305"/>
    </source>
</evidence>
<feature type="binding site" evidence="4">
    <location>
        <position position="175"/>
    </location>
    <ligand>
        <name>Zn(2+)</name>
        <dbReference type="ChEBI" id="CHEBI:29105"/>
    </ligand>
</feature>
<evidence type="ECO:0000313" key="6">
    <source>
        <dbReference type="EMBL" id="RSZ58998.1"/>
    </source>
</evidence>
<dbReference type="InterPro" id="IPR026590">
    <property type="entry name" value="Ssirtuin_cat_dom"/>
</dbReference>
<dbReference type="EMBL" id="RXLQ01000005">
    <property type="protein sequence ID" value="RSZ58998.1"/>
    <property type="molecule type" value="Genomic_DNA"/>
</dbReference>
<name>A0A430HN61_9BURK</name>
<feature type="active site" description="Proton acceptor" evidence="4">
    <location>
        <position position="135"/>
    </location>
</feature>
<proteinExistence type="predicted"/>
<accession>A0A430HN61</accession>
<feature type="binding site" evidence="4">
    <location>
        <position position="147"/>
    </location>
    <ligand>
        <name>Zn(2+)</name>
        <dbReference type="ChEBI" id="CHEBI:29105"/>
    </ligand>
</feature>
<dbReference type="PROSITE" id="PS50305">
    <property type="entry name" value="SIRTUIN"/>
    <property type="match status" value="1"/>
</dbReference>
<dbReference type="InterPro" id="IPR003000">
    <property type="entry name" value="Sirtuin"/>
</dbReference>
<dbReference type="Pfam" id="PF02146">
    <property type="entry name" value="SIR2"/>
    <property type="match status" value="1"/>
</dbReference>
<dbReference type="PANTHER" id="PTHR11085:SF4">
    <property type="entry name" value="NAD-DEPENDENT PROTEIN DEACYLASE"/>
    <property type="match status" value="1"/>
</dbReference>
<sequence length="277" mass="30159">MTNSSLDQACADAAALLDQCDGLLITAGAGMGIDSGLPDFRGDKGFWNAYPALGKHGLRFTEIANPRAFRERPELAWGFYGHRLQLYRRTVPHAGFGILKRIAARLPHGAFVFTSNVDGQFQRSGMPGERVVECHGSIEKLQCLGDCGHPAWSAQEFVPAVDEERCLLSCALPRCPHCGDIARPNILMFGDRLWDSSEADRQEQRLGAWLARQQRAVVIELGAGTWIPSVRVFGESQDRPLIRVNPGEPAVGLARDIGIALGALEGLSRIAAAFDAR</sequence>
<comment type="caution">
    <text evidence="6">The sequence shown here is derived from an EMBL/GenBank/DDBJ whole genome shotgun (WGS) entry which is preliminary data.</text>
</comment>
<dbReference type="RefSeq" id="WP_126074202.1">
    <property type="nucleotide sequence ID" value="NZ_CP051166.1"/>
</dbReference>
<keyword evidence="2" id="KW-0808">Transferase</keyword>
<evidence type="ECO:0000256" key="1">
    <source>
        <dbReference type="ARBA" id="ARBA00012928"/>
    </source>
</evidence>
<dbReference type="Gene3D" id="3.40.50.1220">
    <property type="entry name" value="TPP-binding domain"/>
    <property type="match status" value="1"/>
</dbReference>